<dbReference type="AlphaFoldDB" id="A0A4U8YMF9"/>
<gene>
    <name evidence="1" type="ORF">MSL71_3930</name>
</gene>
<evidence type="ECO:0000313" key="2">
    <source>
        <dbReference type="Proteomes" id="UP000507962"/>
    </source>
</evidence>
<name>A0A4U8YMF9_9BACT</name>
<dbReference type="EMBL" id="CAADHO010000001">
    <property type="protein sequence ID" value="VFQ42772.1"/>
    <property type="molecule type" value="Genomic_DNA"/>
</dbReference>
<proteinExistence type="predicted"/>
<reference evidence="1 2" key="1">
    <citation type="submission" date="2019-03" db="EMBL/GenBank/DDBJ databases">
        <authorList>
            <person name="Nijsse B."/>
        </authorList>
    </citation>
    <scope>NUCLEOTIDE SEQUENCE [LARGE SCALE GENOMIC DNA]</scope>
    <source>
        <strain evidence="1">Desulfoluna butyratoxydans MSL71</strain>
    </source>
</reference>
<evidence type="ECO:0000313" key="1">
    <source>
        <dbReference type="EMBL" id="VFQ42772.1"/>
    </source>
</evidence>
<sequence length="399" mass="44465">MKDQGNTAAVVLFIVTLIACSVWSSPVLSKGACSGGTAPGIGPVPASMEPGYKRAFCKYTRVMAPSGRPIHIFAQDKISDLQMLRAKGVLEHYLKDFPGSLYGEDKSAVANRMADNGAALLLLNGSDDGWFPVRLEGQPLYQDEIQVEGGEWYMNQDYEHHRDATFEEILHLVHDFGIGVDGPHTLPGVLPGLQARIRVAQQYALANNLMGDLPEEVVDEWSRENSLSQEYLAAVVDSWYGLWGAWPWNDRGMYGHYCAKDRKGLRQNDPMGAAIMDNTFFHPYLTYNARIDPGFEGTFSLRFDPELPYTHHARYLKDITLTGDKNSNVRVNGYNNDITGNSGENTVLFSGNYAEYTIRLRSGFSIRVEDGVSNRDGINTLRDVEVLTFRDRVLVLGPE</sequence>
<dbReference type="RefSeq" id="WP_180136986.1">
    <property type="nucleotide sequence ID" value="NZ_CAADHO010000001.1"/>
</dbReference>
<dbReference type="Proteomes" id="UP000507962">
    <property type="component" value="Unassembled WGS sequence"/>
</dbReference>
<organism evidence="1 2">
    <name type="scientific">Desulfoluna butyratoxydans</name>
    <dbReference type="NCBI Taxonomy" id="231438"/>
    <lineage>
        <taxon>Bacteria</taxon>
        <taxon>Pseudomonadati</taxon>
        <taxon>Thermodesulfobacteriota</taxon>
        <taxon>Desulfobacteria</taxon>
        <taxon>Desulfobacterales</taxon>
        <taxon>Desulfolunaceae</taxon>
        <taxon>Desulfoluna</taxon>
    </lineage>
</organism>
<dbReference type="PROSITE" id="PS51257">
    <property type="entry name" value="PROKAR_LIPOPROTEIN"/>
    <property type="match status" value="1"/>
</dbReference>
<protein>
    <submittedName>
        <fullName evidence="1">Uncharacterized protein</fullName>
    </submittedName>
</protein>
<keyword evidence="2" id="KW-1185">Reference proteome</keyword>
<accession>A0A4U8YMF9</accession>